<reference evidence="1 2" key="1">
    <citation type="submission" date="2019-05" db="EMBL/GenBank/DDBJ databases">
        <title>Another draft genome of Portunus trituberculatus and its Hox gene families provides insights of decapod evolution.</title>
        <authorList>
            <person name="Jeong J.-H."/>
            <person name="Song I."/>
            <person name="Kim S."/>
            <person name="Choi T."/>
            <person name="Kim D."/>
            <person name="Ryu S."/>
            <person name="Kim W."/>
        </authorList>
    </citation>
    <scope>NUCLEOTIDE SEQUENCE [LARGE SCALE GENOMIC DNA]</scope>
    <source>
        <tissue evidence="1">Muscle</tissue>
    </source>
</reference>
<evidence type="ECO:0000313" key="1">
    <source>
        <dbReference type="EMBL" id="MPC80677.1"/>
    </source>
</evidence>
<proteinExistence type="predicted"/>
<sequence length="87" mass="9559">MSRSTEPRQQPRRAILVTRPGRYGLLTHLLTRCPSHPHTHPCTLYSYPILASDSLTPSLPPHAPQHPPPQPCGVLALTSTCPKRGHA</sequence>
<dbReference type="EMBL" id="VSRR010054695">
    <property type="protein sequence ID" value="MPC80677.1"/>
    <property type="molecule type" value="Genomic_DNA"/>
</dbReference>
<name>A0A5B7IGM8_PORTR</name>
<comment type="caution">
    <text evidence="1">The sequence shown here is derived from an EMBL/GenBank/DDBJ whole genome shotgun (WGS) entry which is preliminary data.</text>
</comment>
<keyword evidence="2" id="KW-1185">Reference proteome</keyword>
<dbReference type="Proteomes" id="UP000324222">
    <property type="component" value="Unassembled WGS sequence"/>
</dbReference>
<accession>A0A5B7IGM8</accession>
<dbReference type="AlphaFoldDB" id="A0A5B7IGM8"/>
<evidence type="ECO:0000313" key="2">
    <source>
        <dbReference type="Proteomes" id="UP000324222"/>
    </source>
</evidence>
<gene>
    <name evidence="1" type="ORF">E2C01_075263</name>
</gene>
<protein>
    <submittedName>
        <fullName evidence="1">Uncharacterized protein</fullName>
    </submittedName>
</protein>
<organism evidence="1 2">
    <name type="scientific">Portunus trituberculatus</name>
    <name type="common">Swimming crab</name>
    <name type="synonym">Neptunus trituberculatus</name>
    <dbReference type="NCBI Taxonomy" id="210409"/>
    <lineage>
        <taxon>Eukaryota</taxon>
        <taxon>Metazoa</taxon>
        <taxon>Ecdysozoa</taxon>
        <taxon>Arthropoda</taxon>
        <taxon>Crustacea</taxon>
        <taxon>Multicrustacea</taxon>
        <taxon>Malacostraca</taxon>
        <taxon>Eumalacostraca</taxon>
        <taxon>Eucarida</taxon>
        <taxon>Decapoda</taxon>
        <taxon>Pleocyemata</taxon>
        <taxon>Brachyura</taxon>
        <taxon>Eubrachyura</taxon>
        <taxon>Portunoidea</taxon>
        <taxon>Portunidae</taxon>
        <taxon>Portuninae</taxon>
        <taxon>Portunus</taxon>
    </lineage>
</organism>